<evidence type="ECO:0000313" key="3">
    <source>
        <dbReference type="Proteomes" id="UP000284006"/>
    </source>
</evidence>
<dbReference type="InterPro" id="IPR036165">
    <property type="entry name" value="YefM-like_sf"/>
</dbReference>
<accession>A0A418XT37</accession>
<evidence type="ECO:0000313" key="2">
    <source>
        <dbReference type="EMBL" id="RJG15779.1"/>
    </source>
</evidence>
<name>A0A418XT37_9BURK</name>
<dbReference type="OrthoDB" id="9800503at2"/>
<gene>
    <name evidence="2" type="ORF">D3872_12090</name>
</gene>
<protein>
    <submittedName>
        <fullName evidence="2">Type II toxin-antitoxin system prevent-host-death family antitoxin</fullName>
    </submittedName>
</protein>
<dbReference type="RefSeq" id="WP_119811005.1">
    <property type="nucleotide sequence ID" value="NZ_QYUP01000112.1"/>
</dbReference>
<organism evidence="2 3">
    <name type="scientific">Massilia cavernae</name>
    <dbReference type="NCBI Taxonomy" id="2320864"/>
    <lineage>
        <taxon>Bacteria</taxon>
        <taxon>Pseudomonadati</taxon>
        <taxon>Pseudomonadota</taxon>
        <taxon>Betaproteobacteria</taxon>
        <taxon>Burkholderiales</taxon>
        <taxon>Oxalobacteraceae</taxon>
        <taxon>Telluria group</taxon>
        <taxon>Massilia</taxon>
    </lineage>
</organism>
<dbReference type="NCBIfam" id="TIGR01552">
    <property type="entry name" value="phd_fam"/>
    <property type="match status" value="1"/>
</dbReference>
<dbReference type="EMBL" id="QYUP01000112">
    <property type="protein sequence ID" value="RJG15779.1"/>
    <property type="molecule type" value="Genomic_DNA"/>
</dbReference>
<evidence type="ECO:0000256" key="1">
    <source>
        <dbReference type="ARBA" id="ARBA00009981"/>
    </source>
</evidence>
<dbReference type="SUPFAM" id="SSF143120">
    <property type="entry name" value="YefM-like"/>
    <property type="match status" value="1"/>
</dbReference>
<dbReference type="Proteomes" id="UP000284006">
    <property type="component" value="Unassembled WGS sequence"/>
</dbReference>
<comment type="caution">
    <text evidence="2">The sequence shown here is derived from an EMBL/GenBank/DDBJ whole genome shotgun (WGS) entry which is preliminary data.</text>
</comment>
<comment type="similarity">
    <text evidence="1">Belongs to the phD/YefM antitoxin family.</text>
</comment>
<dbReference type="Gene3D" id="3.40.1620.10">
    <property type="entry name" value="YefM-like domain"/>
    <property type="match status" value="1"/>
</dbReference>
<proteinExistence type="inferred from homology"/>
<reference evidence="2 3" key="1">
    <citation type="submission" date="2018-09" db="EMBL/GenBank/DDBJ databases">
        <authorList>
            <person name="Zhu H."/>
        </authorList>
    </citation>
    <scope>NUCLEOTIDE SEQUENCE [LARGE SCALE GENOMIC DNA]</scope>
    <source>
        <strain evidence="2 3">K1S02-61</strain>
    </source>
</reference>
<dbReference type="AlphaFoldDB" id="A0A418XT37"/>
<sequence>MKSLTVHEAQIQLTELVDAVVAGEDVVLVKNGIPVAQLVRIDPPAKRPRPAGLFKGKIKVADDFDAPLPDEVLDGFEGR</sequence>
<dbReference type="InterPro" id="IPR051416">
    <property type="entry name" value="phD-YefM_TA_antitoxins"/>
</dbReference>
<dbReference type="PANTHER" id="PTHR35377">
    <property type="entry name" value="ANTITOXIN VAPB49-RELATED-RELATED"/>
    <property type="match status" value="1"/>
</dbReference>
<keyword evidence="3" id="KW-1185">Reference proteome</keyword>